<evidence type="ECO:0000313" key="4">
    <source>
        <dbReference type="EMBL" id="VDR42241.1"/>
    </source>
</evidence>
<dbReference type="PROSITE" id="PS51257">
    <property type="entry name" value="PROKAR_LIPOPROTEIN"/>
    <property type="match status" value="1"/>
</dbReference>
<organism evidence="4 5">
    <name type="scientific">Mycoplasmopsis caviae</name>
    <dbReference type="NCBI Taxonomy" id="55603"/>
    <lineage>
        <taxon>Bacteria</taxon>
        <taxon>Bacillati</taxon>
        <taxon>Mycoplasmatota</taxon>
        <taxon>Mycoplasmoidales</taxon>
        <taxon>Metamycoplasmataceae</taxon>
        <taxon>Mycoplasmopsis</taxon>
    </lineage>
</organism>
<evidence type="ECO:0000313" key="3">
    <source>
        <dbReference type="EMBL" id="UUD34930.1"/>
    </source>
</evidence>
<keyword evidence="1" id="KW-0732">Signal</keyword>
<evidence type="ECO:0000256" key="1">
    <source>
        <dbReference type="SAM" id="SignalP"/>
    </source>
</evidence>
<feature type="domain" description="Lipoprotein-associated type-17" evidence="2">
    <location>
        <begin position="356"/>
        <end position="431"/>
    </location>
</feature>
<keyword evidence="6" id="KW-1185">Reference proteome</keyword>
<evidence type="ECO:0000259" key="2">
    <source>
        <dbReference type="Pfam" id="PF04200"/>
    </source>
</evidence>
<reference evidence="4 5" key="1">
    <citation type="submission" date="2018-12" db="EMBL/GenBank/DDBJ databases">
        <authorList>
            <consortium name="Pathogen Informatics"/>
        </authorList>
    </citation>
    <scope>NUCLEOTIDE SEQUENCE [LARGE SCALE GENOMIC DNA]</scope>
    <source>
        <strain evidence="4 5">NCTC10126</strain>
    </source>
</reference>
<feature type="domain" description="Lipoprotein-associated type-17" evidence="2">
    <location>
        <begin position="48"/>
        <end position="127"/>
    </location>
</feature>
<protein>
    <submittedName>
        <fullName evidence="3">Lipoprotein 17-related variable surface protein</fullName>
    </submittedName>
</protein>
<feature type="chain" id="PRO_5018173548" evidence="1">
    <location>
        <begin position="23"/>
        <end position="597"/>
    </location>
</feature>
<proteinExistence type="predicted"/>
<dbReference type="Proteomes" id="UP001058569">
    <property type="component" value="Chromosome"/>
</dbReference>
<reference evidence="3" key="2">
    <citation type="submission" date="2022-07" db="EMBL/GenBank/DDBJ databases">
        <title>Complete genome of Mycoplasma caviae type strain G122.</title>
        <authorList>
            <person name="Spergser J."/>
        </authorList>
    </citation>
    <scope>NUCLEOTIDE SEQUENCE</scope>
    <source>
        <strain evidence="3">G122</strain>
    </source>
</reference>
<dbReference type="EMBL" id="CP101806">
    <property type="protein sequence ID" value="UUD34930.1"/>
    <property type="molecule type" value="Genomic_DNA"/>
</dbReference>
<sequence length="597" mass="67293">MKKNKKILLSLGSMSTFTLLTSALISSSCGQEKKNEPSHSINLDNELSNVEIKIKNIDADKYGNHLPSSISKDKIIIDVKNNKISATVKELSSDDQSGELIIKFELKEINNPTNVKEFSKKITGFKKKVLNPQVQSELSNEHFSSLESALGLDKDIFASMNESKIKSNSNAGDFIITQATLIRSDDKEGNIEFEVSGSYKGTAFKKTKIKSSNYFKMFTSAKSLSAKVDKNKLFKDKKKISEIKNLTNEQLKPYISEYKLWTQDNNEIKVDKFLNAGASISGLSLNHKSSDNYTITLSLKYNYKENGQIKEKTVTTVSSEIELKDGDIQDYFKFLETVVTISKPSDDKYASYYSGKFNSKNASQQFTNNLITISDDYKNFESDQVTINTIEAKSNDEQGKLFVKYEFNCEKSGVKYQSTNKPIVTIDGFQKLSAEVFKDLTKTFKLINKAGSDQEYSALVKKVTDKYTNEGKKADFEINSSDQSYFGFTSGQNSWTSLISKENETYKLATLKAWNLTNEGITLSSSNFDENTGIFNDKYQVIDLKIMGTKINNFKEESNKIAFNFTFKVQLTINNSSDENSNDTKLIEYEFTNSATN</sequence>
<accession>A0A3P8LB62</accession>
<dbReference type="EMBL" id="UZVY01000001">
    <property type="protein sequence ID" value="VDR42241.1"/>
    <property type="molecule type" value="Genomic_DNA"/>
</dbReference>
<dbReference type="RefSeq" id="WP_126118448.1">
    <property type="nucleotide sequence ID" value="NZ_CP101806.1"/>
</dbReference>
<evidence type="ECO:0000313" key="5">
    <source>
        <dbReference type="Proteomes" id="UP000280036"/>
    </source>
</evidence>
<feature type="signal peptide" evidence="1">
    <location>
        <begin position="1"/>
        <end position="22"/>
    </location>
</feature>
<name>A0A3P8LB62_9BACT</name>
<dbReference type="Pfam" id="PF04200">
    <property type="entry name" value="Lipoprotein_17"/>
    <property type="match status" value="3"/>
</dbReference>
<gene>
    <name evidence="4" type="ORF">NCTC10126_00748</name>
    <name evidence="3" type="ORF">NPA07_03910</name>
</gene>
<dbReference type="Proteomes" id="UP000280036">
    <property type="component" value="Unassembled WGS sequence"/>
</dbReference>
<dbReference type="AlphaFoldDB" id="A0A3P8LB62"/>
<keyword evidence="3" id="KW-0449">Lipoprotein</keyword>
<dbReference type="InterPro" id="IPR007326">
    <property type="entry name" value="Lipoprotein-assoc_dom"/>
</dbReference>
<feature type="domain" description="Lipoprotein-associated type-17" evidence="2">
    <location>
        <begin position="146"/>
        <end position="211"/>
    </location>
</feature>
<evidence type="ECO:0000313" key="6">
    <source>
        <dbReference type="Proteomes" id="UP001058569"/>
    </source>
</evidence>